<reference evidence="4 5" key="1">
    <citation type="submission" date="2017-07" db="EMBL/GenBank/DDBJ databases">
        <title>Genome sequence of the Sordaria macrospora wild type strain R19027.</title>
        <authorList>
            <person name="Nowrousian M."/>
            <person name="Teichert I."/>
            <person name="Kueck U."/>
        </authorList>
    </citation>
    <scope>NUCLEOTIDE SEQUENCE [LARGE SCALE GENOMIC DNA]</scope>
    <source>
        <strain evidence="4 5">R19027</strain>
        <tissue evidence="4">Mycelium</tissue>
    </source>
</reference>
<dbReference type="InterPro" id="IPR032093">
    <property type="entry name" value="PhoD_N"/>
</dbReference>
<evidence type="ECO:0000259" key="2">
    <source>
        <dbReference type="Pfam" id="PF09423"/>
    </source>
</evidence>
<evidence type="ECO:0000313" key="4">
    <source>
        <dbReference type="EMBL" id="KAA8628598.1"/>
    </source>
</evidence>
<dbReference type="InterPro" id="IPR038607">
    <property type="entry name" value="PhoD-like_sf"/>
</dbReference>
<dbReference type="Pfam" id="PF09423">
    <property type="entry name" value="PhoD"/>
    <property type="match status" value="1"/>
</dbReference>
<dbReference type="InterPro" id="IPR018946">
    <property type="entry name" value="PhoD-like_MPP"/>
</dbReference>
<gene>
    <name evidence="4" type="ORF">SMACR_08921</name>
</gene>
<evidence type="ECO:0000259" key="3">
    <source>
        <dbReference type="Pfam" id="PF16655"/>
    </source>
</evidence>
<dbReference type="Proteomes" id="UP000433876">
    <property type="component" value="Unassembled WGS sequence"/>
</dbReference>
<sequence>MHSNLGPLLGLAAFMFPLASASFDGNLNYHPPSARSEHINLGLSLPVITSRTLKRSSAAYQPSELNFTHGVASGDPYPNSVILWTRVAPTSEADKSNVSVSGTVDLYSHETDEYIKADANPICLEWKVWELQPAKVQKGHKETAKDQVKVIGKGKAYTTSDIDFTVKVEAQRLKPWTLYNYQFTVCGSNNTSPIGRTKTAPAEDADVDEVKLAVFSCSNHAKGFFNVYGNAARKDNHDYVVHLGDYIYEDAGGGPRAHKPANKLFTLYDYRTRHGQYRTDNDLQLLAQNYAWIPTWDDHEFANNGYRDGFSALNNTEASFRNDGPSISVDTRKINAVRAYFEWMPIRQVDLDDNLRIWRNFKMGKLLDLIIIDTRNYDRSITSLSGNEAYIEAIRDDPSRTLMGGRQEKWFFRQLSESKERAATWRVVGNQIVFSRILDSKGALTGTDNWSGYVASRNRTLKHLYDNGITDNIFLSGDSHQNWVSDLVWLGTKPYDGTTGAGAIGVELAGTSVTSSGASGNIATVQKATKTKVDSNEELQWQEGYYRGYFHLSVKKSKIDAQFFGSPSVATRNGWDLPLANFTMLAGDSHLQRPVGGGKVEAGSLKGGKTVGTNVTLDTNAWKWQKVGFEQMFVK</sequence>
<name>A0A8S8ZHG2_SORMA</name>
<dbReference type="Gene3D" id="2.60.40.380">
    <property type="entry name" value="Purple acid phosphatase-like, N-terminal"/>
    <property type="match status" value="1"/>
</dbReference>
<keyword evidence="1" id="KW-0732">Signal</keyword>
<protein>
    <recommendedName>
        <fullName evidence="6">Alkaline phosphatase</fullName>
    </recommendedName>
</protein>
<dbReference type="InterPro" id="IPR052900">
    <property type="entry name" value="Phospholipid_Metab_Enz"/>
</dbReference>
<evidence type="ECO:0000256" key="1">
    <source>
        <dbReference type="SAM" id="SignalP"/>
    </source>
</evidence>
<comment type="caution">
    <text evidence="4">The sequence shown here is derived from an EMBL/GenBank/DDBJ whole genome shotgun (WGS) entry which is preliminary data.</text>
</comment>
<feature type="chain" id="PRO_5035803979" description="Alkaline phosphatase" evidence="1">
    <location>
        <begin position="22"/>
        <end position="635"/>
    </location>
</feature>
<dbReference type="InterPro" id="IPR029052">
    <property type="entry name" value="Metallo-depent_PP-like"/>
</dbReference>
<accession>A0A8S8ZHG2</accession>
<dbReference type="Gene3D" id="3.60.21.70">
    <property type="entry name" value="PhoD-like phosphatase"/>
    <property type="match status" value="1"/>
</dbReference>
<dbReference type="PANTHER" id="PTHR43606:SF8">
    <property type="entry name" value="ALKALINE PHOSPHATASE"/>
    <property type="match status" value="1"/>
</dbReference>
<evidence type="ECO:0008006" key="6">
    <source>
        <dbReference type="Google" id="ProtNLM"/>
    </source>
</evidence>
<proteinExistence type="predicted"/>
<organism evidence="4 5">
    <name type="scientific">Sordaria macrospora</name>
    <dbReference type="NCBI Taxonomy" id="5147"/>
    <lineage>
        <taxon>Eukaryota</taxon>
        <taxon>Fungi</taxon>
        <taxon>Dikarya</taxon>
        <taxon>Ascomycota</taxon>
        <taxon>Pezizomycotina</taxon>
        <taxon>Sordariomycetes</taxon>
        <taxon>Sordariomycetidae</taxon>
        <taxon>Sordariales</taxon>
        <taxon>Sordariaceae</taxon>
        <taxon>Sordaria</taxon>
    </lineage>
</organism>
<feature type="domain" description="PhoD-like phosphatase metallophosphatase" evidence="2">
    <location>
        <begin position="212"/>
        <end position="563"/>
    </location>
</feature>
<dbReference type="OMA" id="RWDILGQ"/>
<dbReference type="EMBL" id="NMPR01000174">
    <property type="protein sequence ID" value="KAA8628598.1"/>
    <property type="molecule type" value="Genomic_DNA"/>
</dbReference>
<dbReference type="AlphaFoldDB" id="A0A8S8ZHG2"/>
<dbReference type="VEuPathDB" id="FungiDB:SMAC_08921"/>
<dbReference type="PANTHER" id="PTHR43606">
    <property type="entry name" value="PHOSPHATASE, PUTATIVE (AFU_ORTHOLOGUE AFUA_6G08710)-RELATED"/>
    <property type="match status" value="1"/>
</dbReference>
<feature type="domain" description="Phospholipase D N-terminal" evidence="3">
    <location>
        <begin position="69"/>
        <end position="199"/>
    </location>
</feature>
<evidence type="ECO:0000313" key="5">
    <source>
        <dbReference type="Proteomes" id="UP000433876"/>
    </source>
</evidence>
<feature type="signal peptide" evidence="1">
    <location>
        <begin position="1"/>
        <end position="21"/>
    </location>
</feature>
<dbReference type="CDD" id="cd07389">
    <property type="entry name" value="MPP_PhoD"/>
    <property type="match status" value="1"/>
</dbReference>
<dbReference type="SUPFAM" id="SSF56300">
    <property type="entry name" value="Metallo-dependent phosphatases"/>
    <property type="match status" value="1"/>
</dbReference>
<dbReference type="Pfam" id="PF16655">
    <property type="entry name" value="PhoD_N"/>
    <property type="match status" value="1"/>
</dbReference>